<dbReference type="CDD" id="cd05233">
    <property type="entry name" value="SDR_c"/>
    <property type="match status" value="1"/>
</dbReference>
<dbReference type="AlphaFoldDB" id="A0A7M2YWK0"/>
<dbReference type="SUPFAM" id="SSF51735">
    <property type="entry name" value="NAD(P)-binding Rossmann-fold domains"/>
    <property type="match status" value="1"/>
</dbReference>
<dbReference type="InterPro" id="IPR002347">
    <property type="entry name" value="SDR_fam"/>
</dbReference>
<evidence type="ECO:0000313" key="4">
    <source>
        <dbReference type="EMBL" id="RDI74511.1"/>
    </source>
</evidence>
<dbReference type="InterPro" id="IPR036291">
    <property type="entry name" value="NAD(P)-bd_dom_sf"/>
</dbReference>
<dbReference type="PRINTS" id="PR00080">
    <property type="entry name" value="SDRFAMILY"/>
</dbReference>
<name>A0A7M2YWK0_9ACTN</name>
<comment type="similarity">
    <text evidence="1 3">Belongs to the short-chain dehydrogenases/reductases (SDR) family.</text>
</comment>
<dbReference type="Gene3D" id="3.40.50.720">
    <property type="entry name" value="NAD(P)-binding Rossmann-like Domain"/>
    <property type="match status" value="1"/>
</dbReference>
<evidence type="ECO:0000256" key="1">
    <source>
        <dbReference type="ARBA" id="ARBA00006484"/>
    </source>
</evidence>
<proteinExistence type="inferred from homology"/>
<keyword evidence="2" id="KW-0560">Oxidoreductase</keyword>
<dbReference type="PRINTS" id="PR00081">
    <property type="entry name" value="GDHRDH"/>
</dbReference>
<reference evidence="5" key="2">
    <citation type="journal article" date="2019" name="MicrobiologyOpen">
        <title>High-quality draft genome sequence of Gaiella occulta isolated from a 150 meter deep mineral water borehole and comparison with the genome sequences of other deep-branching lineages of the phylum Actinobacteria.</title>
        <authorList>
            <person name="Severino R."/>
            <person name="Froufe H.J.C."/>
            <person name="Barroso C."/>
            <person name="Albuquerque L."/>
            <person name="Lobo-da-Cunha A."/>
            <person name="da Costa M.S."/>
            <person name="Egas C."/>
        </authorList>
    </citation>
    <scope>NUCLEOTIDE SEQUENCE [LARGE SCALE GENOMIC DNA]</scope>
    <source>
        <strain evidence="5">F2-233</strain>
    </source>
</reference>
<dbReference type="GO" id="GO:0016491">
    <property type="term" value="F:oxidoreductase activity"/>
    <property type="evidence" value="ECO:0007669"/>
    <property type="project" value="UniProtKB-KW"/>
</dbReference>
<accession>A0A7M2YWK0</accession>
<dbReference type="Pfam" id="PF00106">
    <property type="entry name" value="adh_short"/>
    <property type="match status" value="1"/>
</dbReference>
<comment type="caution">
    <text evidence="4">The sequence shown here is derived from an EMBL/GenBank/DDBJ whole genome shotgun (WGS) entry which is preliminary data.</text>
</comment>
<organism evidence="4 5">
    <name type="scientific">Gaiella occulta</name>
    <dbReference type="NCBI Taxonomy" id="1002870"/>
    <lineage>
        <taxon>Bacteria</taxon>
        <taxon>Bacillati</taxon>
        <taxon>Actinomycetota</taxon>
        <taxon>Thermoleophilia</taxon>
        <taxon>Gaiellales</taxon>
        <taxon>Gaiellaceae</taxon>
        <taxon>Gaiella</taxon>
    </lineage>
</organism>
<dbReference type="GO" id="GO:0016020">
    <property type="term" value="C:membrane"/>
    <property type="evidence" value="ECO:0007669"/>
    <property type="project" value="TreeGrafter"/>
</dbReference>
<dbReference type="EMBL" id="QQZY01000003">
    <property type="protein sequence ID" value="RDI74511.1"/>
    <property type="molecule type" value="Genomic_DNA"/>
</dbReference>
<keyword evidence="5" id="KW-1185">Reference proteome</keyword>
<sequence length="253" mass="26692">MVTGASSGIGEATARALAAQGWLCVLVARREERLRALAGEIGGEVELCDVAERPDVEATAARVLERHPAIHLLVNNAGMPARGTFLQVDPDLVERVMHVNYLGGVWCARAFMPGLEAAARQGGAHVVNLVSVAGTVSFAPAGAYAASKHAQLAFSRSLAAALRGSGINVHAVLPGFVETEGFPQKNVLASRLLRAFVIEPDDVARAIVRAVARNRGETVVPWFPYRLIGIAQALVPGIVARFVGMSGYRKGSI</sequence>
<evidence type="ECO:0000313" key="5">
    <source>
        <dbReference type="Proteomes" id="UP000254134"/>
    </source>
</evidence>
<gene>
    <name evidence="4" type="ORF">Gocc_1400</name>
</gene>
<protein>
    <submittedName>
        <fullName evidence="4">Short-chain dehydrogenase</fullName>
    </submittedName>
</protein>
<reference evidence="4 5" key="1">
    <citation type="submission" date="2018-07" db="EMBL/GenBank/DDBJ databases">
        <title>High-quality-draft genome sequence of Gaiella occulta.</title>
        <authorList>
            <person name="Severino R."/>
            <person name="Froufe H.J.C."/>
            <person name="Rainey F.A."/>
            <person name="Barroso C."/>
            <person name="Albuquerque L."/>
            <person name="Lobo-Da-Cunha A."/>
            <person name="Da Costa M.S."/>
            <person name="Egas C."/>
        </authorList>
    </citation>
    <scope>NUCLEOTIDE SEQUENCE [LARGE SCALE GENOMIC DNA]</scope>
    <source>
        <strain evidence="4 5">F2-233</strain>
    </source>
</reference>
<dbReference type="PANTHER" id="PTHR44196:SF1">
    <property type="entry name" value="DEHYDROGENASE_REDUCTASE SDR FAMILY MEMBER 7B"/>
    <property type="match status" value="1"/>
</dbReference>
<evidence type="ECO:0000256" key="2">
    <source>
        <dbReference type="ARBA" id="ARBA00023002"/>
    </source>
</evidence>
<evidence type="ECO:0000256" key="3">
    <source>
        <dbReference type="RuleBase" id="RU000363"/>
    </source>
</evidence>
<dbReference type="PANTHER" id="PTHR44196">
    <property type="entry name" value="DEHYDROGENASE/REDUCTASE SDR FAMILY MEMBER 7B"/>
    <property type="match status" value="1"/>
</dbReference>
<dbReference type="Proteomes" id="UP000254134">
    <property type="component" value="Unassembled WGS sequence"/>
</dbReference>